<evidence type="ECO:0000313" key="4">
    <source>
        <dbReference type="Proteomes" id="UP000045545"/>
    </source>
</evidence>
<evidence type="ECO:0000256" key="1">
    <source>
        <dbReference type="PROSITE-ProRule" id="PRU01076"/>
    </source>
</evidence>
<gene>
    <name evidence="3" type="ORF">450</name>
</gene>
<dbReference type="InterPro" id="IPR037914">
    <property type="entry name" value="SpoVT-AbrB_sf"/>
</dbReference>
<evidence type="ECO:0000313" key="3">
    <source>
        <dbReference type="EMBL" id="CFX09914.1"/>
    </source>
</evidence>
<dbReference type="Proteomes" id="UP000045545">
    <property type="component" value="Unassembled WGS sequence"/>
</dbReference>
<sequence>MNLAKVSANGQVTVPIEIRRKLNLKEGDKILFIERENGEIVINNASATAILKAQKAFAGVAEKVGIEDEDQVQILIDEVRYGKDSK</sequence>
<dbReference type="InterPro" id="IPR007159">
    <property type="entry name" value="SpoVT-AbrB_dom"/>
</dbReference>
<dbReference type="Gene3D" id="2.10.260.10">
    <property type="match status" value="1"/>
</dbReference>
<dbReference type="STRING" id="690567.450"/>
<dbReference type="AlphaFoldDB" id="A0A0E3W2M6"/>
<keyword evidence="1" id="KW-0238">DNA-binding</keyword>
<organism evidence="3 4">
    <name type="scientific">Syntrophomonas zehnderi OL-4</name>
    <dbReference type="NCBI Taxonomy" id="690567"/>
    <lineage>
        <taxon>Bacteria</taxon>
        <taxon>Bacillati</taxon>
        <taxon>Bacillota</taxon>
        <taxon>Clostridia</taxon>
        <taxon>Eubacteriales</taxon>
        <taxon>Syntrophomonadaceae</taxon>
        <taxon>Syntrophomonas</taxon>
    </lineage>
</organism>
<dbReference type="PROSITE" id="PS51740">
    <property type="entry name" value="SPOVT_ABRB"/>
    <property type="match status" value="1"/>
</dbReference>
<dbReference type="GO" id="GO:0003677">
    <property type="term" value="F:DNA binding"/>
    <property type="evidence" value="ECO:0007669"/>
    <property type="project" value="UniProtKB-UniRule"/>
</dbReference>
<feature type="domain" description="SpoVT-AbrB" evidence="2">
    <location>
        <begin position="1"/>
        <end position="47"/>
    </location>
</feature>
<proteinExistence type="predicted"/>
<dbReference type="OrthoDB" id="9811597at2"/>
<accession>A0A0E3W2M6</accession>
<dbReference type="Pfam" id="PF04014">
    <property type="entry name" value="MazE_antitoxin"/>
    <property type="match status" value="1"/>
</dbReference>
<dbReference type="SMART" id="SM00966">
    <property type="entry name" value="SpoVT_AbrB"/>
    <property type="match status" value="1"/>
</dbReference>
<dbReference type="SUPFAM" id="SSF89447">
    <property type="entry name" value="AbrB/MazE/MraZ-like"/>
    <property type="match status" value="1"/>
</dbReference>
<dbReference type="EMBL" id="CGIH01000005">
    <property type="protein sequence ID" value="CFX09914.1"/>
    <property type="molecule type" value="Genomic_DNA"/>
</dbReference>
<dbReference type="NCBIfam" id="TIGR01439">
    <property type="entry name" value="lp_hng_hel_AbrB"/>
    <property type="match status" value="1"/>
</dbReference>
<keyword evidence="4" id="KW-1185">Reference proteome</keyword>
<evidence type="ECO:0000259" key="2">
    <source>
        <dbReference type="PROSITE" id="PS51740"/>
    </source>
</evidence>
<reference evidence="3 4" key="1">
    <citation type="submission" date="2015-03" db="EMBL/GenBank/DDBJ databases">
        <authorList>
            <person name="Murphy D."/>
        </authorList>
    </citation>
    <scope>NUCLEOTIDE SEQUENCE [LARGE SCALE GENOMIC DNA]</scope>
    <source>
        <strain evidence="3 4">OL-4</strain>
    </source>
</reference>
<protein>
    <submittedName>
        <fullName evidence="3">AbrB-like domain</fullName>
    </submittedName>
</protein>
<name>A0A0E3W2M6_9FIRM</name>